<dbReference type="Pfam" id="PF00005">
    <property type="entry name" value="ABC_tran"/>
    <property type="match status" value="1"/>
</dbReference>
<comment type="similarity">
    <text evidence="2">Belongs to the ABC transporter superfamily. Drug exporter-2 (TC 3.A.1.117) family.</text>
</comment>
<dbReference type="AlphaFoldDB" id="A0A2S4JUU5"/>
<dbReference type="GO" id="GO:0005886">
    <property type="term" value="C:plasma membrane"/>
    <property type="evidence" value="ECO:0007669"/>
    <property type="project" value="UniProtKB-SubCell"/>
</dbReference>
<dbReference type="Pfam" id="PF00664">
    <property type="entry name" value="ABC_membrane"/>
    <property type="match status" value="1"/>
</dbReference>
<evidence type="ECO:0000256" key="7">
    <source>
        <dbReference type="ARBA" id="ARBA00022741"/>
    </source>
</evidence>
<proteinExistence type="inferred from homology"/>
<feature type="transmembrane region" description="Helical" evidence="13">
    <location>
        <begin position="133"/>
        <end position="153"/>
    </location>
</feature>
<evidence type="ECO:0000256" key="12">
    <source>
        <dbReference type="ARBA" id="ARBA00074518"/>
    </source>
</evidence>
<dbReference type="GO" id="GO:0015421">
    <property type="term" value="F:ABC-type oligopeptide transporter activity"/>
    <property type="evidence" value="ECO:0007669"/>
    <property type="project" value="TreeGrafter"/>
</dbReference>
<dbReference type="InterPro" id="IPR003593">
    <property type="entry name" value="AAA+_ATPase"/>
</dbReference>
<organism evidence="16 17">
    <name type="scientific">Alkalispirochaeta sphaeroplastigenens</name>
    <dbReference type="NCBI Taxonomy" id="1187066"/>
    <lineage>
        <taxon>Bacteria</taxon>
        <taxon>Pseudomonadati</taxon>
        <taxon>Spirochaetota</taxon>
        <taxon>Spirochaetia</taxon>
        <taxon>Spirochaetales</taxon>
        <taxon>Spirochaetaceae</taxon>
        <taxon>Alkalispirochaeta</taxon>
    </lineage>
</organism>
<evidence type="ECO:0000313" key="16">
    <source>
        <dbReference type="EMBL" id="POR03292.1"/>
    </source>
</evidence>
<keyword evidence="10 13" id="KW-0472">Membrane</keyword>
<sequence>MIGEFRTLTPLLRRHSRAYIAGIVSLLITSGAQLLLPYYTGRAIDLLLDGGGAAAVARPMGLLLVTALVIALTRFGWRFFIHGSSRRIEAELRESLYHQLLRLSPDFYRQTRTGDIMARATNDMRAIRMATGMALVAFIDGLFMTVAILAILFSRDPRLALVTVIPLPVITILIIVLGEGIGKRFRAVQEGFSHLSDQVQEVLSGVRVVKAFGKEPFFLSRFADANDRYQQENMHLVRIWGLFFPLVSFLSGLTLLILLWFGGAALLAGSLSAGDFVATLGYLQMLTWPMLGAGFTVNMLQRGAASLSRVNEILQSTPLISSPPGGRTSPPGGALEVRDLSFTFPGQETPALEKISLDLAPGEILGILGRTGSGKSTLVSLLPLLLPAPEGAIFIDGTDVVRYNLDTLRETFGIVPQKTFLFSATVRDNIRFARPQAPEEDLRRVEKLAALDEDIAEFPRGQDTLVGERGVTLSGGQRQRIAIARALLPDPPILILDDALSAVDTRTEERLLRGILEERRGKTTIIVSNRISTLTFAGEILVLQEGRIADRGTHGELLSRPGLYQDIARLQQLEHLRKDS</sequence>
<evidence type="ECO:0000259" key="14">
    <source>
        <dbReference type="PROSITE" id="PS50893"/>
    </source>
</evidence>
<evidence type="ECO:0000256" key="9">
    <source>
        <dbReference type="ARBA" id="ARBA00022989"/>
    </source>
</evidence>
<evidence type="ECO:0000259" key="15">
    <source>
        <dbReference type="PROSITE" id="PS50929"/>
    </source>
</evidence>
<protein>
    <recommendedName>
        <fullName evidence="12">Multidrug resistance-like ATP-binding protein MdlA</fullName>
        <ecNumber evidence="3">7.6.2.2</ecNumber>
    </recommendedName>
</protein>
<evidence type="ECO:0000313" key="17">
    <source>
        <dbReference type="Proteomes" id="UP000237350"/>
    </source>
</evidence>
<reference evidence="17" key="1">
    <citation type="submission" date="2015-12" db="EMBL/GenBank/DDBJ databases">
        <authorList>
            <person name="Lodha T.D."/>
            <person name="Chintalapati S."/>
            <person name="Chintalapati V.R."/>
            <person name="Sravanthi T."/>
        </authorList>
    </citation>
    <scope>NUCLEOTIDE SEQUENCE [LARGE SCALE GENOMIC DNA]</scope>
    <source>
        <strain evidence="17">JC133</strain>
    </source>
</reference>
<gene>
    <name evidence="16" type="ORF">AU468_05390</name>
</gene>
<dbReference type="FunFam" id="1.20.1560.10:FF:000011">
    <property type="entry name" value="Multidrug ABC transporter ATP-binding protein"/>
    <property type="match status" value="1"/>
</dbReference>
<dbReference type="PANTHER" id="PTHR43394">
    <property type="entry name" value="ATP-DEPENDENT PERMEASE MDL1, MITOCHONDRIAL"/>
    <property type="match status" value="1"/>
</dbReference>
<dbReference type="PROSITE" id="PS50929">
    <property type="entry name" value="ABC_TM1F"/>
    <property type="match status" value="1"/>
</dbReference>
<dbReference type="PANTHER" id="PTHR43394:SF1">
    <property type="entry name" value="ATP-BINDING CASSETTE SUB-FAMILY B MEMBER 10, MITOCHONDRIAL"/>
    <property type="match status" value="1"/>
</dbReference>
<name>A0A2S4JUU5_9SPIO</name>
<feature type="transmembrane region" description="Helical" evidence="13">
    <location>
        <begin position="281"/>
        <end position="300"/>
    </location>
</feature>
<dbReference type="Proteomes" id="UP000237350">
    <property type="component" value="Unassembled WGS sequence"/>
</dbReference>
<dbReference type="FunFam" id="3.40.50.300:FF:000221">
    <property type="entry name" value="Multidrug ABC transporter ATP-binding protein"/>
    <property type="match status" value="1"/>
</dbReference>
<evidence type="ECO:0000256" key="8">
    <source>
        <dbReference type="ARBA" id="ARBA00022840"/>
    </source>
</evidence>
<dbReference type="InterPro" id="IPR039421">
    <property type="entry name" value="Type_1_exporter"/>
</dbReference>
<dbReference type="SUPFAM" id="SSF90123">
    <property type="entry name" value="ABC transporter transmembrane region"/>
    <property type="match status" value="1"/>
</dbReference>
<dbReference type="OrthoDB" id="341671at2"/>
<evidence type="ECO:0000256" key="5">
    <source>
        <dbReference type="ARBA" id="ARBA00022475"/>
    </source>
</evidence>
<dbReference type="InterPro" id="IPR003439">
    <property type="entry name" value="ABC_transporter-like_ATP-bd"/>
</dbReference>
<feature type="domain" description="ABC transmembrane type-1" evidence="15">
    <location>
        <begin position="20"/>
        <end position="302"/>
    </location>
</feature>
<evidence type="ECO:0000256" key="13">
    <source>
        <dbReference type="SAM" id="Phobius"/>
    </source>
</evidence>
<keyword evidence="5" id="KW-1003">Cell membrane</keyword>
<dbReference type="RefSeq" id="WP_103679844.1">
    <property type="nucleotide sequence ID" value="NZ_LPWH01000054.1"/>
</dbReference>
<comment type="catalytic activity">
    <reaction evidence="11">
        <text>ATP + H2O + xenobioticSide 1 = ADP + phosphate + xenobioticSide 2.</text>
        <dbReference type="EC" id="7.6.2.2"/>
    </reaction>
</comment>
<feature type="transmembrane region" description="Helical" evidence="13">
    <location>
        <begin position="239"/>
        <end position="261"/>
    </location>
</feature>
<dbReference type="PROSITE" id="PS00211">
    <property type="entry name" value="ABC_TRANSPORTER_1"/>
    <property type="match status" value="1"/>
</dbReference>
<dbReference type="EC" id="7.6.2.2" evidence="3"/>
<evidence type="ECO:0000256" key="4">
    <source>
        <dbReference type="ARBA" id="ARBA00022448"/>
    </source>
</evidence>
<dbReference type="InterPro" id="IPR036640">
    <property type="entry name" value="ABC1_TM_sf"/>
</dbReference>
<dbReference type="PROSITE" id="PS50893">
    <property type="entry name" value="ABC_TRANSPORTER_2"/>
    <property type="match status" value="1"/>
</dbReference>
<evidence type="ECO:0000256" key="1">
    <source>
        <dbReference type="ARBA" id="ARBA00004651"/>
    </source>
</evidence>
<dbReference type="InterPro" id="IPR027417">
    <property type="entry name" value="P-loop_NTPase"/>
</dbReference>
<dbReference type="Gene3D" id="1.20.1560.10">
    <property type="entry name" value="ABC transporter type 1, transmembrane domain"/>
    <property type="match status" value="1"/>
</dbReference>
<dbReference type="SUPFAM" id="SSF52540">
    <property type="entry name" value="P-loop containing nucleoside triphosphate hydrolases"/>
    <property type="match status" value="1"/>
</dbReference>
<keyword evidence="7" id="KW-0547">Nucleotide-binding</keyword>
<dbReference type="GO" id="GO:0005524">
    <property type="term" value="F:ATP binding"/>
    <property type="evidence" value="ECO:0007669"/>
    <property type="project" value="UniProtKB-KW"/>
</dbReference>
<keyword evidence="6 13" id="KW-0812">Transmembrane</keyword>
<dbReference type="InterPro" id="IPR017871">
    <property type="entry name" value="ABC_transporter-like_CS"/>
</dbReference>
<feature type="transmembrane region" description="Helical" evidence="13">
    <location>
        <begin position="159"/>
        <end position="177"/>
    </location>
</feature>
<evidence type="ECO:0000256" key="10">
    <source>
        <dbReference type="ARBA" id="ARBA00023136"/>
    </source>
</evidence>
<dbReference type="Gene3D" id="3.40.50.300">
    <property type="entry name" value="P-loop containing nucleotide triphosphate hydrolases"/>
    <property type="match status" value="1"/>
</dbReference>
<evidence type="ECO:0000256" key="11">
    <source>
        <dbReference type="ARBA" id="ARBA00034018"/>
    </source>
</evidence>
<keyword evidence="4" id="KW-0813">Transport</keyword>
<keyword evidence="9 13" id="KW-1133">Transmembrane helix</keyword>
<dbReference type="SMART" id="SM00382">
    <property type="entry name" value="AAA"/>
    <property type="match status" value="1"/>
</dbReference>
<evidence type="ECO:0000256" key="2">
    <source>
        <dbReference type="ARBA" id="ARBA00006526"/>
    </source>
</evidence>
<keyword evidence="17" id="KW-1185">Reference proteome</keyword>
<feature type="domain" description="ABC transporter" evidence="14">
    <location>
        <begin position="335"/>
        <end position="570"/>
    </location>
</feature>
<dbReference type="EMBL" id="LPWH01000054">
    <property type="protein sequence ID" value="POR03292.1"/>
    <property type="molecule type" value="Genomic_DNA"/>
</dbReference>
<comment type="subcellular location">
    <subcellularLocation>
        <location evidence="1">Cell membrane</location>
        <topology evidence="1">Multi-pass membrane protein</topology>
    </subcellularLocation>
</comment>
<feature type="transmembrane region" description="Helical" evidence="13">
    <location>
        <begin position="20"/>
        <end position="39"/>
    </location>
</feature>
<dbReference type="GO" id="GO:0008559">
    <property type="term" value="F:ABC-type xenobiotic transporter activity"/>
    <property type="evidence" value="ECO:0007669"/>
    <property type="project" value="UniProtKB-EC"/>
</dbReference>
<evidence type="ECO:0000256" key="6">
    <source>
        <dbReference type="ARBA" id="ARBA00022692"/>
    </source>
</evidence>
<dbReference type="CDD" id="cd18541">
    <property type="entry name" value="ABC_6TM_TmrB_like"/>
    <property type="match status" value="1"/>
</dbReference>
<feature type="transmembrane region" description="Helical" evidence="13">
    <location>
        <begin position="59"/>
        <end position="77"/>
    </location>
</feature>
<keyword evidence="8" id="KW-0067">ATP-binding</keyword>
<accession>A0A2S4JUU5</accession>
<dbReference type="InterPro" id="IPR011527">
    <property type="entry name" value="ABC1_TM_dom"/>
</dbReference>
<dbReference type="GO" id="GO:0016887">
    <property type="term" value="F:ATP hydrolysis activity"/>
    <property type="evidence" value="ECO:0007669"/>
    <property type="project" value="InterPro"/>
</dbReference>
<evidence type="ECO:0000256" key="3">
    <source>
        <dbReference type="ARBA" id="ARBA00012191"/>
    </source>
</evidence>
<comment type="caution">
    <text evidence="16">The sequence shown here is derived from an EMBL/GenBank/DDBJ whole genome shotgun (WGS) entry which is preliminary data.</text>
</comment>